<dbReference type="NCBIfam" id="TIGR03953">
    <property type="entry name" value="rplD_bact"/>
    <property type="match status" value="1"/>
</dbReference>
<keyword evidence="5" id="KW-0694">RNA-binding</keyword>
<feature type="region of interest" description="Disordered" evidence="6">
    <location>
        <begin position="1"/>
        <end position="26"/>
    </location>
</feature>
<evidence type="ECO:0000256" key="2">
    <source>
        <dbReference type="ARBA" id="ARBA00022980"/>
    </source>
</evidence>
<name>A0A450SRX4_9GAMM</name>
<reference evidence="8" key="1">
    <citation type="submission" date="2019-02" db="EMBL/GenBank/DDBJ databases">
        <authorList>
            <person name="Gruber-Vodicka R. H."/>
            <person name="Seah K. B. B."/>
        </authorList>
    </citation>
    <scope>NUCLEOTIDE SEQUENCE</scope>
    <source>
        <strain evidence="8">BECK_DK161</strain>
        <strain evidence="7">BECK_DK47</strain>
    </source>
</reference>
<comment type="function">
    <text evidence="5">One of the primary rRNA binding proteins, this protein initially binds near the 5'-end of the 23S rRNA. It is important during the early stages of 50S assembly. It makes multiple contacts with different domains of the 23S rRNA in the assembled 50S subunit and ribosome.</text>
</comment>
<dbReference type="InterPro" id="IPR002136">
    <property type="entry name" value="Ribosomal_uL4"/>
</dbReference>
<evidence type="ECO:0000313" key="8">
    <source>
        <dbReference type="EMBL" id="VFJ56827.1"/>
    </source>
</evidence>
<evidence type="ECO:0000256" key="6">
    <source>
        <dbReference type="SAM" id="MobiDB-lite"/>
    </source>
</evidence>
<dbReference type="GO" id="GO:0005840">
    <property type="term" value="C:ribosome"/>
    <property type="evidence" value="ECO:0007669"/>
    <property type="project" value="UniProtKB-KW"/>
</dbReference>
<evidence type="ECO:0000313" key="7">
    <source>
        <dbReference type="EMBL" id="VFJ43364.1"/>
    </source>
</evidence>
<dbReference type="Gene3D" id="3.40.1370.10">
    <property type="match status" value="1"/>
</dbReference>
<dbReference type="GO" id="GO:1990904">
    <property type="term" value="C:ribonucleoprotein complex"/>
    <property type="evidence" value="ECO:0007669"/>
    <property type="project" value="UniProtKB-KW"/>
</dbReference>
<dbReference type="InterPro" id="IPR023574">
    <property type="entry name" value="Ribosomal_uL4_dom_sf"/>
</dbReference>
<keyword evidence="3 5" id="KW-0687">Ribonucleoprotein</keyword>
<organism evidence="8">
    <name type="scientific">Candidatus Kentrum sp. DK</name>
    <dbReference type="NCBI Taxonomy" id="2126562"/>
    <lineage>
        <taxon>Bacteria</taxon>
        <taxon>Pseudomonadati</taxon>
        <taxon>Pseudomonadota</taxon>
        <taxon>Gammaproteobacteria</taxon>
        <taxon>Candidatus Kentrum</taxon>
    </lineage>
</organism>
<protein>
    <recommendedName>
        <fullName evidence="4 5">Large ribosomal subunit protein uL4</fullName>
    </recommendedName>
</protein>
<sequence length="219" mass="24253">MELAVFTEDLPKTSPMQAGNNPEPSISRNVTISDGVFAADFNEPLIHQVVTAYLSAARAGTRKQKNRSDVRGGGAKPYRQKGTGRARAGTSRSPLWRGGGVTFAARPGSYAQKLNKKMYRGALRSILSELVRQERLVVVADFSVLTIKTREMAERLRRLGLMNVLIVTEQREDNLRLSVRNLGWACALDVSELDPVSLIGYEKVLITVSGLRKLEERLQ</sequence>
<gene>
    <name evidence="5" type="primary">rplD</name>
    <name evidence="7" type="ORF">BECKDK2373B_GA0170837_100542</name>
    <name evidence="8" type="ORF">BECKDK2373C_GA0170839_105529</name>
</gene>
<evidence type="ECO:0000256" key="1">
    <source>
        <dbReference type="ARBA" id="ARBA00010528"/>
    </source>
</evidence>
<evidence type="ECO:0000256" key="5">
    <source>
        <dbReference type="HAMAP-Rule" id="MF_01328"/>
    </source>
</evidence>
<dbReference type="PANTHER" id="PTHR10746">
    <property type="entry name" value="50S RIBOSOMAL PROTEIN L4"/>
    <property type="match status" value="1"/>
</dbReference>
<feature type="region of interest" description="Disordered" evidence="6">
    <location>
        <begin position="57"/>
        <end position="92"/>
    </location>
</feature>
<dbReference type="GO" id="GO:0019843">
    <property type="term" value="F:rRNA binding"/>
    <property type="evidence" value="ECO:0007669"/>
    <property type="project" value="UniProtKB-UniRule"/>
</dbReference>
<keyword evidence="5" id="KW-0699">rRNA-binding</keyword>
<dbReference type="PANTHER" id="PTHR10746:SF6">
    <property type="entry name" value="LARGE RIBOSOMAL SUBUNIT PROTEIN UL4M"/>
    <property type="match status" value="1"/>
</dbReference>
<dbReference type="Pfam" id="PF00573">
    <property type="entry name" value="Ribosomal_L4"/>
    <property type="match status" value="1"/>
</dbReference>
<dbReference type="EMBL" id="CAADEX010000005">
    <property type="protein sequence ID" value="VFJ43364.1"/>
    <property type="molecule type" value="Genomic_DNA"/>
</dbReference>
<comment type="similarity">
    <text evidence="1 5">Belongs to the universal ribosomal protein uL4 family.</text>
</comment>
<dbReference type="GO" id="GO:0006412">
    <property type="term" value="P:translation"/>
    <property type="evidence" value="ECO:0007669"/>
    <property type="project" value="UniProtKB-UniRule"/>
</dbReference>
<comment type="subunit">
    <text evidence="5">Part of the 50S ribosomal subunit.</text>
</comment>
<feature type="compositionally biased region" description="Polar residues" evidence="6">
    <location>
        <begin position="14"/>
        <end position="26"/>
    </location>
</feature>
<dbReference type="InterPro" id="IPR013005">
    <property type="entry name" value="Ribosomal_uL4-like"/>
</dbReference>
<keyword evidence="2 5" id="KW-0689">Ribosomal protein</keyword>
<dbReference type="SUPFAM" id="SSF52166">
    <property type="entry name" value="Ribosomal protein L4"/>
    <property type="match status" value="1"/>
</dbReference>
<comment type="function">
    <text evidence="5">Forms part of the polypeptide exit tunnel.</text>
</comment>
<dbReference type="HAMAP" id="MF_01328_B">
    <property type="entry name" value="Ribosomal_uL4_B"/>
    <property type="match status" value="1"/>
</dbReference>
<dbReference type="GO" id="GO:0003735">
    <property type="term" value="F:structural constituent of ribosome"/>
    <property type="evidence" value="ECO:0007669"/>
    <property type="project" value="InterPro"/>
</dbReference>
<dbReference type="EMBL" id="CAADEY010000055">
    <property type="protein sequence ID" value="VFJ56827.1"/>
    <property type="molecule type" value="Genomic_DNA"/>
</dbReference>
<proteinExistence type="inferred from homology"/>
<dbReference type="AlphaFoldDB" id="A0A450SRX4"/>
<evidence type="ECO:0000256" key="4">
    <source>
        <dbReference type="ARBA" id="ARBA00035244"/>
    </source>
</evidence>
<evidence type="ECO:0000256" key="3">
    <source>
        <dbReference type="ARBA" id="ARBA00023274"/>
    </source>
</evidence>
<accession>A0A450SRX4</accession>